<evidence type="ECO:0000256" key="9">
    <source>
        <dbReference type="ARBA" id="ARBA00061644"/>
    </source>
</evidence>
<feature type="transmembrane region" description="Helical" evidence="11">
    <location>
        <begin position="28"/>
        <end position="48"/>
    </location>
</feature>
<dbReference type="InterPro" id="IPR003439">
    <property type="entry name" value="ABC_transporter-like_ATP-bd"/>
</dbReference>
<feature type="domain" description="ABC transmembrane type-1" evidence="13">
    <location>
        <begin position="29"/>
        <end position="309"/>
    </location>
</feature>
<dbReference type="GO" id="GO:0005524">
    <property type="term" value="F:ATP binding"/>
    <property type="evidence" value="ECO:0007669"/>
    <property type="project" value="UniProtKB-KW"/>
</dbReference>
<feature type="compositionally biased region" description="Low complexity" evidence="10">
    <location>
        <begin position="613"/>
        <end position="624"/>
    </location>
</feature>
<keyword evidence="4 11" id="KW-0812">Transmembrane</keyword>
<keyword evidence="7 11" id="KW-1133">Transmembrane helix</keyword>
<gene>
    <name evidence="14" type="ORF">FRACA_3120002</name>
</gene>
<sequence length="1332" mass="141092">MTGSVSVDASVGWVRRIGRSVMVYRRNVILAFGAALLGTLVTAAVPLVERQVIDNVVVAHRHSLTPYLIVLIASAFAIFGLAFVRRYFGGVLSLDVQYDLRDQVFATIEGLDGARQDQVSTGQVVSRAISDVGAVQGLLSYLPMITGNLVLFVASIVAMAWLSPMLTLIALAMGPALYVLGYRSRSTVFPATWAAQQQAGEVAGAVEEAVAGVRVVKGFGQESRELDRIAAHARWLFALRMRAVWITSRFAAAMQAVPALGQVAVLALGGWLALTDRITLGTFLAFSTYLGALIGPTRTLAGLLTVGQQAKASTVRIFEIIDSRSTITDAPDATTLHPDDVRGLVELDGVTFGYRPGQPVLRDISLRVEPGETVALVGTSGSGKSTISQLLPRFYDPQAGAVRLDGHDVRTLTIASVRAQLGVVFEDSFLFSDSVRANIAYGRPDATDEQIVAAARAAQADGFITALPNGYDTVVGEQGLTLSGGQRQRVALARALLTDPRVLILDDATSAVDARIEAEIHNTLREVMRGRTTLLIAHRRSTLHLADRIAVLDAGRIVDLGTEDELAERSPLFRRLLAGPGDTLAEDPDDTADQSGPAPLQPSQPADAKPHAGDGTSTSTGSTTEKANGGRQDTGADAAGIVGRGTGVAGSGGRGPSGSGFGGTTAAQGIGGGTPRQGFDGGPPGRGFAARAMNGGGAFGDLPPTPELLARVDALPPAEDDPRIDQAAAAEPDPGFTLARLLRWVRVPLVVGLLLVALDTVAGLALPALVRHAVDAGVSAGARDVLFATAGVALAITLADWVVQIWQTRVTGRMGERLLYVLRVKTFAQLQRLGLDYYERELAGRIMTRMTTDVDALSTFLQTGLTTAIVSLLSFFGVMIALLILDIELALVVMAVLPVLIVATIVFRARSSAAYTEARERVSAVNASLQENLTGLRVAQAFGREDVNQQRFRELADAYRRSRARAQRMIASYFPFVEFLSRIALALVLGVGAHLVVRGSLTAGGLLAFMLYVNLFFSPVQQLSQVFDGYQQAMVGLRRLSDLLRTPTSTPPAEYPRPVEGRLSGEIVLDDVRFAYTLASRSDGETRTRLAPTNAVDGVSLRIAPGETVAFVGETGAGKSSVLKLIARYYDVTGGAIRIDGVDVREFDLSSYRRRLGVVPQEPFVFSGTVRDAIAYARPDATDDQVREAARAVGADTFIATLPDGYDHPVGERGRGLSAGQRQLLALARAELADPDILLFDEATAALDLATEAAVTAAAEALATRRTTVVIAHRLTTAARADRVVVMADGRIAEQGTHDELVQAGGVYARLWAVFTAEGAPGITGAGHSAMA</sequence>
<dbReference type="InterPro" id="IPR011527">
    <property type="entry name" value="ABC1_TM_dom"/>
</dbReference>
<keyword evidence="14" id="KW-0378">Hydrolase</keyword>
<dbReference type="PROSITE" id="PS00211">
    <property type="entry name" value="ABC_TRANSPORTER_1"/>
    <property type="match status" value="1"/>
</dbReference>
<evidence type="ECO:0000256" key="7">
    <source>
        <dbReference type="ARBA" id="ARBA00022989"/>
    </source>
</evidence>
<dbReference type="InterPro" id="IPR036640">
    <property type="entry name" value="ABC1_TM_sf"/>
</dbReference>
<keyword evidence="2" id="KW-0813">Transport</keyword>
<dbReference type="Proteomes" id="UP000234331">
    <property type="component" value="Unassembled WGS sequence"/>
</dbReference>
<proteinExistence type="inferred from homology"/>
<evidence type="ECO:0000256" key="3">
    <source>
        <dbReference type="ARBA" id="ARBA00022475"/>
    </source>
</evidence>
<feature type="transmembrane region" description="Helical" evidence="11">
    <location>
        <begin position="890"/>
        <end position="909"/>
    </location>
</feature>
<evidence type="ECO:0000256" key="8">
    <source>
        <dbReference type="ARBA" id="ARBA00023136"/>
    </source>
</evidence>
<evidence type="ECO:0000256" key="10">
    <source>
        <dbReference type="SAM" id="MobiDB-lite"/>
    </source>
</evidence>
<dbReference type="Pfam" id="PF00005">
    <property type="entry name" value="ABC_tran"/>
    <property type="match status" value="2"/>
</dbReference>
<dbReference type="GO" id="GO:0015421">
    <property type="term" value="F:ABC-type oligopeptide transporter activity"/>
    <property type="evidence" value="ECO:0007669"/>
    <property type="project" value="TreeGrafter"/>
</dbReference>
<comment type="subcellular location">
    <subcellularLocation>
        <location evidence="1">Cell membrane</location>
        <topology evidence="1">Multi-pass membrane protein</topology>
    </subcellularLocation>
</comment>
<evidence type="ECO:0000256" key="5">
    <source>
        <dbReference type="ARBA" id="ARBA00022741"/>
    </source>
</evidence>
<dbReference type="GO" id="GO:0016887">
    <property type="term" value="F:ATP hydrolysis activity"/>
    <property type="evidence" value="ECO:0007669"/>
    <property type="project" value="InterPro"/>
</dbReference>
<evidence type="ECO:0000256" key="11">
    <source>
        <dbReference type="SAM" id="Phobius"/>
    </source>
</evidence>
<dbReference type="Gene3D" id="1.20.1560.10">
    <property type="entry name" value="ABC transporter type 1, transmembrane domain"/>
    <property type="match status" value="2"/>
</dbReference>
<dbReference type="GO" id="GO:0005886">
    <property type="term" value="C:plasma membrane"/>
    <property type="evidence" value="ECO:0007669"/>
    <property type="project" value="UniProtKB-SubCell"/>
</dbReference>
<keyword evidence="8 11" id="KW-0472">Membrane</keyword>
<feature type="transmembrane region" description="Helical" evidence="11">
    <location>
        <begin position="995"/>
        <end position="1017"/>
    </location>
</feature>
<keyword evidence="5" id="KW-0547">Nucleotide-binding</keyword>
<feature type="transmembrane region" description="Helical" evidence="11">
    <location>
        <begin position="149"/>
        <end position="180"/>
    </location>
</feature>
<dbReference type="EMBL" id="FZMO01000238">
    <property type="protein sequence ID" value="SNQ49263.1"/>
    <property type="molecule type" value="Genomic_DNA"/>
</dbReference>
<protein>
    <submittedName>
        <fullName evidence="14">Putative ABC transporter ATP-binding protein</fullName>
        <ecNumber evidence="14">3.6.3.-</ecNumber>
    </submittedName>
</protein>
<evidence type="ECO:0000256" key="2">
    <source>
        <dbReference type="ARBA" id="ARBA00022448"/>
    </source>
</evidence>
<dbReference type="PROSITE" id="PS50929">
    <property type="entry name" value="ABC_TM1F"/>
    <property type="match status" value="2"/>
</dbReference>
<dbReference type="EC" id="3.6.3.-" evidence="14"/>
<feature type="compositionally biased region" description="Gly residues" evidence="10">
    <location>
        <begin position="642"/>
        <end position="685"/>
    </location>
</feature>
<dbReference type="FunFam" id="3.40.50.300:FF:000299">
    <property type="entry name" value="ABC transporter ATP-binding protein/permease"/>
    <property type="match status" value="2"/>
</dbReference>
<evidence type="ECO:0000259" key="13">
    <source>
        <dbReference type="PROSITE" id="PS50929"/>
    </source>
</evidence>
<organism evidence="14 15">
    <name type="scientific">Frankia canadensis</name>
    <dbReference type="NCBI Taxonomy" id="1836972"/>
    <lineage>
        <taxon>Bacteria</taxon>
        <taxon>Bacillati</taxon>
        <taxon>Actinomycetota</taxon>
        <taxon>Actinomycetes</taxon>
        <taxon>Frankiales</taxon>
        <taxon>Frankiaceae</taxon>
        <taxon>Frankia</taxon>
    </lineage>
</organism>
<feature type="transmembrane region" description="Helical" evidence="11">
    <location>
        <begin position="278"/>
        <end position="295"/>
    </location>
</feature>
<feature type="region of interest" description="Disordered" evidence="10">
    <location>
        <begin position="579"/>
        <end position="707"/>
    </location>
</feature>
<keyword evidence="15" id="KW-1185">Reference proteome</keyword>
<dbReference type="SUPFAM" id="SSF52540">
    <property type="entry name" value="P-loop containing nucleoside triphosphate hydrolases"/>
    <property type="match status" value="2"/>
</dbReference>
<reference evidence="14 15" key="1">
    <citation type="submission" date="2017-06" db="EMBL/GenBank/DDBJ databases">
        <authorList>
            <person name="Kim H.J."/>
            <person name="Triplett B.A."/>
        </authorList>
    </citation>
    <scope>NUCLEOTIDE SEQUENCE [LARGE SCALE GENOMIC DNA]</scope>
    <source>
        <strain evidence="14">FRACA_ARgP5</strain>
    </source>
</reference>
<comment type="similarity">
    <text evidence="9">Belongs to the ABC transporter superfamily. Lipid exporter (TC 3.A.1.106) family.</text>
</comment>
<dbReference type="InterPro" id="IPR003593">
    <property type="entry name" value="AAA+_ATPase"/>
</dbReference>
<feature type="transmembrane region" description="Helical" evidence="11">
    <location>
        <begin position="749"/>
        <end position="770"/>
    </location>
</feature>
<feature type="domain" description="ABC transporter" evidence="12">
    <location>
        <begin position="345"/>
        <end position="579"/>
    </location>
</feature>
<dbReference type="Gene3D" id="3.40.50.300">
    <property type="entry name" value="P-loop containing nucleotide triphosphate hydrolases"/>
    <property type="match status" value="2"/>
</dbReference>
<feature type="transmembrane region" description="Helical" evidence="11">
    <location>
        <begin position="785"/>
        <end position="803"/>
    </location>
</feature>
<dbReference type="InterPro" id="IPR017871">
    <property type="entry name" value="ABC_transporter-like_CS"/>
</dbReference>
<keyword evidence="6 14" id="KW-0067">ATP-binding</keyword>
<dbReference type="SUPFAM" id="SSF90123">
    <property type="entry name" value="ABC transporter transmembrane region"/>
    <property type="match status" value="2"/>
</dbReference>
<evidence type="ECO:0000256" key="1">
    <source>
        <dbReference type="ARBA" id="ARBA00004651"/>
    </source>
</evidence>
<evidence type="ECO:0000313" key="14">
    <source>
        <dbReference type="EMBL" id="SNQ49263.1"/>
    </source>
</evidence>
<evidence type="ECO:0000256" key="6">
    <source>
        <dbReference type="ARBA" id="ARBA00022840"/>
    </source>
</evidence>
<feature type="transmembrane region" description="Helical" evidence="11">
    <location>
        <begin position="859"/>
        <end position="884"/>
    </location>
</feature>
<dbReference type="SMART" id="SM00382">
    <property type="entry name" value="AAA"/>
    <property type="match status" value="2"/>
</dbReference>
<accession>A0A2I2KUC6</accession>
<feature type="transmembrane region" description="Helical" evidence="11">
    <location>
        <begin position="970"/>
        <end position="989"/>
    </location>
</feature>
<name>A0A2I2KUC6_9ACTN</name>
<feature type="transmembrane region" description="Helical" evidence="11">
    <location>
        <begin position="68"/>
        <end position="88"/>
    </location>
</feature>
<keyword evidence="3" id="KW-1003">Cell membrane</keyword>
<dbReference type="CDD" id="cd18546">
    <property type="entry name" value="ABC_6TM_Rv0194_D2_like"/>
    <property type="match status" value="1"/>
</dbReference>
<feature type="transmembrane region" description="Helical" evidence="11">
    <location>
        <begin position="250"/>
        <end position="272"/>
    </location>
</feature>
<evidence type="ECO:0000256" key="4">
    <source>
        <dbReference type="ARBA" id="ARBA00022692"/>
    </source>
</evidence>
<evidence type="ECO:0000259" key="12">
    <source>
        <dbReference type="PROSITE" id="PS50893"/>
    </source>
</evidence>
<dbReference type="PROSITE" id="PS50893">
    <property type="entry name" value="ABC_TRANSPORTER_2"/>
    <property type="match status" value="2"/>
</dbReference>
<dbReference type="InterPro" id="IPR027417">
    <property type="entry name" value="P-loop_NTPase"/>
</dbReference>
<evidence type="ECO:0000313" key="15">
    <source>
        <dbReference type="Proteomes" id="UP000234331"/>
    </source>
</evidence>
<dbReference type="CDD" id="cd18543">
    <property type="entry name" value="ABC_6TM_Rv0194_D1_like"/>
    <property type="match status" value="1"/>
</dbReference>
<dbReference type="Pfam" id="PF00664">
    <property type="entry name" value="ABC_membrane"/>
    <property type="match status" value="2"/>
</dbReference>
<feature type="domain" description="ABC transmembrane type-1" evidence="13">
    <location>
        <begin position="750"/>
        <end position="1032"/>
    </location>
</feature>
<feature type="domain" description="ABC transporter" evidence="12">
    <location>
        <begin position="1067"/>
        <end position="1314"/>
    </location>
</feature>